<gene>
    <name evidence="1" type="ORF">SCMC78_19000</name>
</gene>
<name>A0AB33KA83_9ACTN</name>
<dbReference type="KEGG" id="stcm:SCMC78_19000"/>
<proteinExistence type="predicted"/>
<reference evidence="1" key="1">
    <citation type="submission" date="2024-07" db="EMBL/GenBank/DDBJ databases">
        <title>Complete genome sequences of cellulolytic bacteria, Kitasatospora sp. CMC57 and Streptomyces sp. CMC78, isolated from Japanese agricultural soil.</title>
        <authorList>
            <person name="Hashimoto T."/>
            <person name="Ito M."/>
            <person name="Iwamoto M."/>
            <person name="Fukahori D."/>
            <person name="Shoda T."/>
            <person name="Sakoda M."/>
            <person name="Morohoshi T."/>
            <person name="Mitsuboshi M."/>
            <person name="Nishizawa T."/>
        </authorList>
    </citation>
    <scope>NUCLEOTIDE SEQUENCE</scope>
    <source>
        <strain evidence="1">CMC78</strain>
    </source>
</reference>
<sequence>MCREDGDLSFVAAQLSADGLWAWPLLSAFTRMALEWVGRGGFVHVSECTENVCGPGRAAYRGSLPRVRGWEIRRCVNYSVVANRSGIAARGAHAPVGAGTRGAPTGSGYPFCGATRQPSLCR</sequence>
<organism evidence="1">
    <name type="scientific">Streptomyces sp. CMC78</name>
    <dbReference type="NCBI Taxonomy" id="3231512"/>
    <lineage>
        <taxon>Bacteria</taxon>
        <taxon>Bacillati</taxon>
        <taxon>Actinomycetota</taxon>
        <taxon>Actinomycetes</taxon>
        <taxon>Kitasatosporales</taxon>
        <taxon>Streptomycetaceae</taxon>
        <taxon>Streptomyces</taxon>
    </lineage>
</organism>
<evidence type="ECO:0000313" key="1">
    <source>
        <dbReference type="EMBL" id="BFP52093.1"/>
    </source>
</evidence>
<accession>A0AB33KA83</accession>
<protein>
    <submittedName>
        <fullName evidence="1">Uncharacterized protein</fullName>
    </submittedName>
</protein>
<dbReference type="EMBL" id="AP035884">
    <property type="protein sequence ID" value="BFP52093.1"/>
    <property type="molecule type" value="Genomic_DNA"/>
</dbReference>
<dbReference type="AlphaFoldDB" id="A0AB33KA83"/>